<feature type="transmembrane region" description="Helical" evidence="6">
    <location>
        <begin position="146"/>
        <end position="164"/>
    </location>
</feature>
<sequence>MRIRRREATRSRAGELWADAWRWFLFACGVVFAVYLLLDRGIPNGAVMASVVAALAVGVVLTVAEPLAIVLMATPAVLITERLGLGGVDLTVSDAALAAALGTAVLLGKHDYSAPMKAMLWANLGYQFATLFTVIVNPFPQNTVEWVHAWVLVSGALVAGWVIGRAGHARLAFILILCAATVIAAGTFSTAIVQAVSGEPLAAVYPEWPWPMHKNFAGGMLAFAAFIAYVNPDWARIDTRWTKSAFVVFLVALVLTQSRQAGVGLAIALLVHTLRRGIRNHIALVLVLAVPGAYLVVQSVIEQIESQNRFNSFYQRVDWLREVYALWKHSPVFGHGLRYWYVTPSADFQPPQAEVEVAASTGLVGLAGFVVMWGVMLIVLWRVSPRFGMPAFGLLLSRIVQAQFDLFWVAAQVSVPFFVAGICLGAQAFARERDPDQEIWMPSGRAARSRPARPRADRRARADVGTRRPPAYDRPRRRGGG</sequence>
<accession>A0ABP7MUT6</accession>
<evidence type="ECO:0000256" key="3">
    <source>
        <dbReference type="ARBA" id="ARBA00022989"/>
    </source>
</evidence>
<feature type="region of interest" description="Disordered" evidence="5">
    <location>
        <begin position="439"/>
        <end position="481"/>
    </location>
</feature>
<gene>
    <name evidence="8" type="ORF">GCM10022383_06560</name>
</gene>
<dbReference type="PANTHER" id="PTHR37422:SF13">
    <property type="entry name" value="LIPOPOLYSACCHARIDE BIOSYNTHESIS PROTEIN PA4999-RELATED"/>
    <property type="match status" value="1"/>
</dbReference>
<keyword evidence="4 6" id="KW-0472">Membrane</keyword>
<feature type="transmembrane region" description="Helical" evidence="6">
    <location>
        <begin position="120"/>
        <end position="140"/>
    </location>
</feature>
<dbReference type="InterPro" id="IPR007016">
    <property type="entry name" value="O-antigen_ligase-rel_domated"/>
</dbReference>
<keyword evidence="9" id="KW-1185">Reference proteome</keyword>
<evidence type="ECO:0000313" key="9">
    <source>
        <dbReference type="Proteomes" id="UP001501591"/>
    </source>
</evidence>
<feature type="transmembrane region" description="Helical" evidence="6">
    <location>
        <begin position="357"/>
        <end position="381"/>
    </location>
</feature>
<comment type="subcellular location">
    <subcellularLocation>
        <location evidence="1">Membrane</location>
        <topology evidence="1">Multi-pass membrane protein</topology>
    </subcellularLocation>
</comment>
<protein>
    <recommendedName>
        <fullName evidence="7">O-antigen ligase-related domain-containing protein</fullName>
    </recommendedName>
</protein>
<feature type="transmembrane region" description="Helical" evidence="6">
    <location>
        <begin position="246"/>
        <end position="270"/>
    </location>
</feature>
<dbReference type="Proteomes" id="UP001501591">
    <property type="component" value="Unassembled WGS sequence"/>
</dbReference>
<keyword evidence="2 6" id="KW-0812">Transmembrane</keyword>
<proteinExistence type="predicted"/>
<dbReference type="EMBL" id="BAABCP010000001">
    <property type="protein sequence ID" value="GAA3930616.1"/>
    <property type="molecule type" value="Genomic_DNA"/>
</dbReference>
<evidence type="ECO:0000313" key="8">
    <source>
        <dbReference type="EMBL" id="GAA3930616.1"/>
    </source>
</evidence>
<reference evidence="9" key="1">
    <citation type="journal article" date="2019" name="Int. J. Syst. Evol. Microbiol.">
        <title>The Global Catalogue of Microorganisms (GCM) 10K type strain sequencing project: providing services to taxonomists for standard genome sequencing and annotation.</title>
        <authorList>
            <consortium name="The Broad Institute Genomics Platform"/>
            <consortium name="The Broad Institute Genome Sequencing Center for Infectious Disease"/>
            <person name="Wu L."/>
            <person name="Ma J."/>
        </authorList>
    </citation>
    <scope>NUCLEOTIDE SEQUENCE [LARGE SCALE GENOMIC DNA]</scope>
    <source>
        <strain evidence="9">JCM 17024</strain>
    </source>
</reference>
<keyword evidence="3 6" id="KW-1133">Transmembrane helix</keyword>
<feature type="transmembrane region" description="Helical" evidence="6">
    <location>
        <begin position="171"/>
        <end position="196"/>
    </location>
</feature>
<evidence type="ECO:0000256" key="2">
    <source>
        <dbReference type="ARBA" id="ARBA00022692"/>
    </source>
</evidence>
<dbReference type="Pfam" id="PF04932">
    <property type="entry name" value="Wzy_C"/>
    <property type="match status" value="1"/>
</dbReference>
<feature type="transmembrane region" description="Helical" evidence="6">
    <location>
        <begin position="282"/>
        <end position="301"/>
    </location>
</feature>
<evidence type="ECO:0000256" key="4">
    <source>
        <dbReference type="ARBA" id="ARBA00023136"/>
    </source>
</evidence>
<organism evidence="8 9">
    <name type="scientific">Microbacterium soli</name>
    <dbReference type="NCBI Taxonomy" id="446075"/>
    <lineage>
        <taxon>Bacteria</taxon>
        <taxon>Bacillati</taxon>
        <taxon>Actinomycetota</taxon>
        <taxon>Actinomycetes</taxon>
        <taxon>Micrococcales</taxon>
        <taxon>Microbacteriaceae</taxon>
        <taxon>Microbacterium</taxon>
    </lineage>
</organism>
<feature type="transmembrane region" description="Helical" evidence="6">
    <location>
        <begin position="50"/>
        <end position="78"/>
    </location>
</feature>
<feature type="transmembrane region" description="Helical" evidence="6">
    <location>
        <begin position="216"/>
        <end position="234"/>
    </location>
</feature>
<dbReference type="InterPro" id="IPR051533">
    <property type="entry name" value="WaaL-like"/>
</dbReference>
<evidence type="ECO:0000256" key="6">
    <source>
        <dbReference type="SAM" id="Phobius"/>
    </source>
</evidence>
<comment type="caution">
    <text evidence="8">The sequence shown here is derived from an EMBL/GenBank/DDBJ whole genome shotgun (WGS) entry which is preliminary data.</text>
</comment>
<feature type="transmembrane region" description="Helical" evidence="6">
    <location>
        <begin position="406"/>
        <end position="430"/>
    </location>
</feature>
<evidence type="ECO:0000256" key="1">
    <source>
        <dbReference type="ARBA" id="ARBA00004141"/>
    </source>
</evidence>
<dbReference type="RefSeq" id="WP_344818073.1">
    <property type="nucleotide sequence ID" value="NZ_BAABCP010000001.1"/>
</dbReference>
<feature type="transmembrane region" description="Helical" evidence="6">
    <location>
        <begin position="20"/>
        <end position="38"/>
    </location>
</feature>
<feature type="compositionally biased region" description="Basic and acidic residues" evidence="5">
    <location>
        <begin position="454"/>
        <end position="474"/>
    </location>
</feature>
<dbReference type="PANTHER" id="PTHR37422">
    <property type="entry name" value="TEICHURONIC ACID BIOSYNTHESIS PROTEIN TUAE"/>
    <property type="match status" value="1"/>
</dbReference>
<name>A0ABP7MUT6_9MICO</name>
<evidence type="ECO:0000259" key="7">
    <source>
        <dbReference type="Pfam" id="PF04932"/>
    </source>
</evidence>
<evidence type="ECO:0000256" key="5">
    <source>
        <dbReference type="SAM" id="MobiDB-lite"/>
    </source>
</evidence>
<feature type="domain" description="O-antigen ligase-related" evidence="7">
    <location>
        <begin position="245"/>
        <end position="369"/>
    </location>
</feature>